<gene>
    <name evidence="1" type="ORF">FRX31_009691</name>
</gene>
<organism evidence="1 2">
    <name type="scientific">Thalictrum thalictroides</name>
    <name type="common">Rue-anemone</name>
    <name type="synonym">Anemone thalictroides</name>
    <dbReference type="NCBI Taxonomy" id="46969"/>
    <lineage>
        <taxon>Eukaryota</taxon>
        <taxon>Viridiplantae</taxon>
        <taxon>Streptophyta</taxon>
        <taxon>Embryophyta</taxon>
        <taxon>Tracheophyta</taxon>
        <taxon>Spermatophyta</taxon>
        <taxon>Magnoliopsida</taxon>
        <taxon>Ranunculales</taxon>
        <taxon>Ranunculaceae</taxon>
        <taxon>Thalictroideae</taxon>
        <taxon>Thalictrum</taxon>
    </lineage>
</organism>
<protein>
    <submittedName>
        <fullName evidence="1">Uncharacterized protein</fullName>
    </submittedName>
</protein>
<evidence type="ECO:0000313" key="1">
    <source>
        <dbReference type="EMBL" id="KAF5200719.1"/>
    </source>
</evidence>
<keyword evidence="2" id="KW-1185">Reference proteome</keyword>
<dbReference type="Proteomes" id="UP000554482">
    <property type="component" value="Unassembled WGS sequence"/>
</dbReference>
<accession>A0A7J6WTL8</accession>
<proteinExistence type="predicted"/>
<reference evidence="1 2" key="1">
    <citation type="submission" date="2020-06" db="EMBL/GenBank/DDBJ databases">
        <title>Transcriptomic and genomic resources for Thalictrum thalictroides and T. hernandezii: Facilitating candidate gene discovery in an emerging model plant lineage.</title>
        <authorList>
            <person name="Arias T."/>
            <person name="Riano-Pachon D.M."/>
            <person name="Di Stilio V.S."/>
        </authorList>
    </citation>
    <scope>NUCLEOTIDE SEQUENCE [LARGE SCALE GENOMIC DNA]</scope>
    <source>
        <strain evidence="2">cv. WT478/WT964</strain>
        <tissue evidence="1">Leaves</tissue>
    </source>
</reference>
<comment type="caution">
    <text evidence="1">The sequence shown here is derived from an EMBL/GenBank/DDBJ whole genome shotgun (WGS) entry which is preliminary data.</text>
</comment>
<sequence>MNKSTNIKDTVINMDKIQYGDGKKNRYYVRDDKEEENMGVKNLVEEDRIGKESIVTTNPKP</sequence>
<evidence type="ECO:0000313" key="2">
    <source>
        <dbReference type="Proteomes" id="UP000554482"/>
    </source>
</evidence>
<name>A0A7J6WTL8_THATH</name>
<dbReference type="EMBL" id="JABWDY010010367">
    <property type="protein sequence ID" value="KAF5200719.1"/>
    <property type="molecule type" value="Genomic_DNA"/>
</dbReference>
<dbReference type="AlphaFoldDB" id="A0A7J6WTL8"/>